<comment type="catalytic activity">
    <reaction evidence="1">
        <text>Hydrolysis of terminal non-reducing alpha-L-rhamnose residues in alpha-L-rhamnosides.</text>
        <dbReference type="EC" id="3.2.1.40"/>
    </reaction>
</comment>
<feature type="domain" description="Alpha-L-rhamnosidase six-hairpin glycosidase" evidence="7">
    <location>
        <begin position="496"/>
        <end position="833"/>
    </location>
</feature>
<organism evidence="9 10">
    <name type="scientific">Phocaeicola vulgatus str. 3975 RP4</name>
    <dbReference type="NCBI Taxonomy" id="1339352"/>
    <lineage>
        <taxon>Bacteria</taxon>
        <taxon>Pseudomonadati</taxon>
        <taxon>Bacteroidota</taxon>
        <taxon>Bacteroidia</taxon>
        <taxon>Bacteroidales</taxon>
        <taxon>Bacteroidaceae</taxon>
        <taxon>Phocaeicola</taxon>
    </lineage>
</organism>
<dbReference type="Proteomes" id="UP000027661">
    <property type="component" value="Unassembled WGS sequence"/>
</dbReference>
<dbReference type="InterPro" id="IPR035398">
    <property type="entry name" value="Bac_rhamnosid_C"/>
</dbReference>
<feature type="domain" description="Alpha-L-rhamnosidase concanavalin-like" evidence="5">
    <location>
        <begin position="384"/>
        <end position="475"/>
    </location>
</feature>
<dbReference type="InterPro" id="IPR008902">
    <property type="entry name" value="Rhamnosid_concanavalin"/>
</dbReference>
<dbReference type="PANTHER" id="PTHR33307">
    <property type="entry name" value="ALPHA-RHAMNOSIDASE (EUROFUNG)"/>
    <property type="match status" value="1"/>
</dbReference>
<dbReference type="PIRSF" id="PIRSF010631">
    <property type="entry name" value="A-rhamnsds"/>
    <property type="match status" value="1"/>
</dbReference>
<dbReference type="GO" id="GO:0005975">
    <property type="term" value="P:carbohydrate metabolic process"/>
    <property type="evidence" value="ECO:0007669"/>
    <property type="project" value="InterPro"/>
</dbReference>
<dbReference type="InterPro" id="IPR008928">
    <property type="entry name" value="6-hairpin_glycosidase_sf"/>
</dbReference>
<dbReference type="InterPro" id="IPR013783">
    <property type="entry name" value="Ig-like_fold"/>
</dbReference>
<proteinExistence type="predicted"/>
<evidence type="ECO:0000259" key="8">
    <source>
        <dbReference type="Pfam" id="PF17390"/>
    </source>
</evidence>
<dbReference type="InterPro" id="IPR013737">
    <property type="entry name" value="Bac_rhamnosid_N"/>
</dbReference>
<dbReference type="Pfam" id="PF25788">
    <property type="entry name" value="Ig_Rha78A_N"/>
    <property type="match status" value="1"/>
</dbReference>
<dbReference type="RefSeq" id="WP_032953598.1">
    <property type="nucleotide sequence ID" value="NZ_JNHM01000150.1"/>
</dbReference>
<dbReference type="SUPFAM" id="SSF48208">
    <property type="entry name" value="Six-hairpin glycosidases"/>
    <property type="match status" value="1"/>
</dbReference>
<evidence type="ECO:0000313" key="10">
    <source>
        <dbReference type="Proteomes" id="UP000027661"/>
    </source>
</evidence>
<dbReference type="Gene3D" id="2.60.420.10">
    <property type="entry name" value="Maltose phosphorylase, domain 3"/>
    <property type="match status" value="1"/>
</dbReference>
<dbReference type="AlphaFoldDB" id="A0A069S629"/>
<dbReference type="Gene3D" id="2.60.40.10">
    <property type="entry name" value="Immunoglobulins"/>
    <property type="match status" value="1"/>
</dbReference>
<evidence type="ECO:0000259" key="5">
    <source>
        <dbReference type="Pfam" id="PF05592"/>
    </source>
</evidence>
<dbReference type="Gene3D" id="1.50.10.10">
    <property type="match status" value="1"/>
</dbReference>
<dbReference type="PANTHER" id="PTHR33307:SF11">
    <property type="entry name" value="ALPHA-L-RHAMNOSIDASE"/>
    <property type="match status" value="1"/>
</dbReference>
<dbReference type="InterPro" id="IPR012341">
    <property type="entry name" value="6hp_glycosidase-like_sf"/>
</dbReference>
<feature type="chain" id="PRO_5001666111" description="alpha-L-rhamnosidase" evidence="4">
    <location>
        <begin position="21"/>
        <end position="918"/>
    </location>
</feature>
<accession>A0A069S629</accession>
<feature type="domain" description="Bacterial alpha-L-rhamnosidase N-terminal" evidence="6">
    <location>
        <begin position="189"/>
        <end position="359"/>
    </location>
</feature>
<evidence type="ECO:0000313" key="9">
    <source>
        <dbReference type="EMBL" id="KDS44946.1"/>
    </source>
</evidence>
<dbReference type="Pfam" id="PF05592">
    <property type="entry name" value="Bac_rhamnosid"/>
    <property type="match status" value="1"/>
</dbReference>
<dbReference type="Pfam" id="PF17390">
    <property type="entry name" value="Bac_rhamnosid_C"/>
    <property type="match status" value="1"/>
</dbReference>
<reference evidence="9 10" key="1">
    <citation type="submission" date="2014-04" db="EMBL/GenBank/DDBJ databases">
        <authorList>
            <person name="Sears C."/>
            <person name="Carroll K."/>
            <person name="Sack B.R."/>
            <person name="Qadri F."/>
            <person name="Myers L.L."/>
            <person name="Chung G.-T."/>
            <person name="Escheverria P."/>
            <person name="Fraser C.M."/>
            <person name="Sadzewicz L."/>
            <person name="Shefchek K.A."/>
            <person name="Tallon L."/>
            <person name="Das S.P."/>
            <person name="Daugherty S."/>
            <person name="Mongodin E.F."/>
        </authorList>
    </citation>
    <scope>NUCLEOTIDE SEQUENCE [LARGE SCALE GENOMIC DNA]</scope>
    <source>
        <strain evidence="9 10">3975 RP4</strain>
    </source>
</reference>
<dbReference type="GO" id="GO:0030596">
    <property type="term" value="F:alpha-L-rhamnosidase activity"/>
    <property type="evidence" value="ECO:0007669"/>
    <property type="project" value="UniProtKB-EC"/>
</dbReference>
<name>A0A069S629_PHOVU</name>
<keyword evidence="4" id="KW-0732">Signal</keyword>
<evidence type="ECO:0000259" key="6">
    <source>
        <dbReference type="Pfam" id="PF08531"/>
    </source>
</evidence>
<dbReference type="Pfam" id="PF17389">
    <property type="entry name" value="Bac_rhamnosid6H"/>
    <property type="match status" value="1"/>
</dbReference>
<dbReference type="InterPro" id="IPR035396">
    <property type="entry name" value="Bac_rhamnosid6H"/>
</dbReference>
<evidence type="ECO:0000256" key="3">
    <source>
        <dbReference type="ARBA" id="ARBA00022801"/>
    </source>
</evidence>
<evidence type="ECO:0000259" key="7">
    <source>
        <dbReference type="Pfam" id="PF17389"/>
    </source>
</evidence>
<feature type="signal peptide" evidence="4">
    <location>
        <begin position="1"/>
        <end position="20"/>
    </location>
</feature>
<gene>
    <name evidence="9" type="ORF">M099_4171</name>
</gene>
<dbReference type="InterPro" id="IPR016007">
    <property type="entry name" value="Alpha_rhamnosid"/>
</dbReference>
<dbReference type="PATRIC" id="fig|1339352.3.peg.3915"/>
<protein>
    <recommendedName>
        <fullName evidence="2">alpha-L-rhamnosidase</fullName>
        <ecNumber evidence="2">3.2.1.40</ecNumber>
    </recommendedName>
</protein>
<sequence length="918" mass="104148">MNYRKILIAALLVMSFAVQAKDITVTRLTCEMREGRVTTSDAPRLGWQMSSPENGTRQTAYEIEIRDVWAGKVVWNSGKVKSAQSQLVSCADAALEKDRHYTWRVRVWDEADTPSAWSASSDFSILTSEAAFAGSEWIGAITRKDARIPEGRKYHGSELKKPEAKAAWAAVDTLAKKSIYLRREFHVAKKVKDATAYVCGLGFYEFSLNGEKVGDSEFAPLWSDYDKSVYYNTYDVTSQVKKGGNAIGVLLGNGFYNVQGGRYRKLQISFGAPTLRFRMVVNYEDGTSETIVSGKDWKYDFSPVLFNCIYGGEDYAARREQKGWNMFGFKEQDWHPVVIQEAPKGVLRPQIAQPVKIMERYDIRKVTKLTAEQITAACKSTKRTVDPSAFVLDMGQNLAGFPEITVRGKKGQKITLLVSESLTDEGACNQRQTGRQHYYEYTLKGEGVETWHPRFSYYGFRYIQVEGAVLKGQKNPHRLPVIQKIQSCFVYNSAPKVSTFQCSNRIFNEAHRLIEKAVRSNMQSVFTDCPHREKLGWLEQDHLCGPGLLYNYDLTGFVPQTLQNIADAQHANGAVPTTAPEYVVFEGPGMDAFAESPEWGCTFVVLPFMYYETYGDDSLIRKYYNGMRRYIDYLTTRADNGIVSFGLGDWYDYGDFRAGFSRNTPVPLVATAHYYMVVRYLVEAARMLDNRYDVAYYTHLGEEINKAFHREFYHKDTRQYGTGSQCSNALPLFLGMVPADDRQAVLDNLVADIKRHGNRLTTGDVGNRYLFQTLARNGLNELMYTMHNHEEAPGYGFQLKFGATTLTEQWDPRQGSSWNHFMMGQIDEWFFNSLAGIRTVEGKPGMKEIEIRPRPVGDLTYVRASTQTLYGKVAVDWTRENGVFTLKVTIPVGCTARVFLPDEKEPKIVESGTYSFKK</sequence>
<dbReference type="Pfam" id="PF08531">
    <property type="entry name" value="Bac_rhamnosid_N"/>
    <property type="match status" value="1"/>
</dbReference>
<keyword evidence="3" id="KW-0378">Hydrolase</keyword>
<comment type="caution">
    <text evidence="9">The sequence shown here is derived from an EMBL/GenBank/DDBJ whole genome shotgun (WGS) entry which is preliminary data.</text>
</comment>
<evidence type="ECO:0000256" key="1">
    <source>
        <dbReference type="ARBA" id="ARBA00001445"/>
    </source>
</evidence>
<dbReference type="EC" id="3.2.1.40" evidence="2"/>
<evidence type="ECO:0000256" key="4">
    <source>
        <dbReference type="SAM" id="SignalP"/>
    </source>
</evidence>
<evidence type="ECO:0000256" key="2">
    <source>
        <dbReference type="ARBA" id="ARBA00012652"/>
    </source>
</evidence>
<dbReference type="Gene3D" id="2.60.120.260">
    <property type="entry name" value="Galactose-binding domain-like"/>
    <property type="match status" value="2"/>
</dbReference>
<dbReference type="EMBL" id="JNHM01000150">
    <property type="protein sequence ID" value="KDS44946.1"/>
    <property type="molecule type" value="Genomic_DNA"/>
</dbReference>
<feature type="domain" description="Alpha-L-rhamnosidase C-terminal" evidence="8">
    <location>
        <begin position="836"/>
        <end position="913"/>
    </location>
</feature>